<dbReference type="Pfam" id="PF07648">
    <property type="entry name" value="Kazal_2"/>
    <property type="match status" value="1"/>
</dbReference>
<keyword evidence="3" id="KW-1003">Cell membrane</keyword>
<gene>
    <name evidence="12" type="primary">Slco4c1</name>
    <name evidence="12" type="ORF">SAPAEN_R01941</name>
</gene>
<feature type="transmembrane region" description="Helical" evidence="8">
    <location>
        <begin position="64"/>
        <end position="86"/>
    </location>
</feature>
<dbReference type="InterPro" id="IPR004156">
    <property type="entry name" value="OATP"/>
</dbReference>
<dbReference type="NCBIfam" id="TIGR00805">
    <property type="entry name" value="oat"/>
    <property type="match status" value="1"/>
</dbReference>
<feature type="domain" description="Major facilitator superfamily (MFS) profile" evidence="10">
    <location>
        <begin position="64"/>
        <end position="647"/>
    </location>
</feature>
<proteinExistence type="inferred from homology"/>
<dbReference type="GO" id="GO:0043252">
    <property type="term" value="P:sodium-independent organic anion transport"/>
    <property type="evidence" value="ECO:0007669"/>
    <property type="project" value="TreeGrafter"/>
</dbReference>
<feature type="transmembrane region" description="Helical" evidence="8">
    <location>
        <begin position="384"/>
        <end position="403"/>
    </location>
</feature>
<dbReference type="PROSITE" id="PS51465">
    <property type="entry name" value="KAZAL_2"/>
    <property type="match status" value="1"/>
</dbReference>
<feature type="transmembrane region" description="Helical" evidence="8">
    <location>
        <begin position="626"/>
        <end position="649"/>
    </location>
</feature>
<keyword evidence="4 8" id="KW-0812">Transmembrane</keyword>
<feature type="transmembrane region" description="Helical" evidence="8">
    <location>
        <begin position="130"/>
        <end position="150"/>
    </location>
</feature>
<feature type="region of interest" description="Disordered" evidence="9">
    <location>
        <begin position="1"/>
        <end position="36"/>
    </location>
</feature>
<feature type="transmembrane region" description="Helical" evidence="8">
    <location>
        <begin position="269"/>
        <end position="291"/>
    </location>
</feature>
<evidence type="ECO:0000313" key="12">
    <source>
        <dbReference type="EMBL" id="NXA12004.1"/>
    </source>
</evidence>
<evidence type="ECO:0000256" key="2">
    <source>
        <dbReference type="ARBA" id="ARBA00009657"/>
    </source>
</evidence>
<keyword evidence="5 8" id="KW-1133">Transmembrane helix</keyword>
<keyword evidence="13" id="KW-1185">Reference proteome</keyword>
<dbReference type="SUPFAM" id="SSF100895">
    <property type="entry name" value="Kazal-type serine protease inhibitors"/>
    <property type="match status" value="1"/>
</dbReference>
<evidence type="ECO:0000256" key="4">
    <source>
        <dbReference type="ARBA" id="ARBA00022692"/>
    </source>
</evidence>
<evidence type="ECO:0000256" key="1">
    <source>
        <dbReference type="ARBA" id="ARBA00004651"/>
    </source>
</evidence>
<dbReference type="AlphaFoldDB" id="A0A7K7T7G4"/>
<feature type="transmembrane region" description="Helical" evidence="8">
    <location>
        <begin position="189"/>
        <end position="213"/>
    </location>
</feature>
<evidence type="ECO:0000256" key="8">
    <source>
        <dbReference type="RuleBase" id="RU362056"/>
    </source>
</evidence>
<accession>A0A7K7T7G4</accession>
<dbReference type="PANTHER" id="PTHR11388:SF160">
    <property type="entry name" value="SOLUTE CARRIER ORGANIC ANION TRANSPORTER FAMILY MEMBER"/>
    <property type="match status" value="1"/>
</dbReference>
<dbReference type="GO" id="GO:0015347">
    <property type="term" value="F:sodium-independent organic anion transmembrane transporter activity"/>
    <property type="evidence" value="ECO:0007669"/>
    <property type="project" value="TreeGrafter"/>
</dbReference>
<name>A0A7K7T7G4_9TYRA</name>
<dbReference type="Pfam" id="PF03137">
    <property type="entry name" value="OATP"/>
    <property type="match status" value="1"/>
</dbReference>
<feature type="transmembrane region" description="Helical" evidence="8">
    <location>
        <begin position="415"/>
        <end position="433"/>
    </location>
</feature>
<comment type="caution">
    <text evidence="12">The sequence shown here is derived from an EMBL/GenBank/DDBJ whole genome shotgun (WGS) entry which is preliminary data.</text>
</comment>
<dbReference type="PROSITE" id="PS50850">
    <property type="entry name" value="MFS"/>
    <property type="match status" value="1"/>
</dbReference>
<evidence type="ECO:0000259" key="11">
    <source>
        <dbReference type="PROSITE" id="PS51465"/>
    </source>
</evidence>
<dbReference type="InterPro" id="IPR036259">
    <property type="entry name" value="MFS_trans_sf"/>
</dbReference>
<comment type="subcellular location">
    <subcellularLocation>
        <location evidence="1 8">Cell membrane</location>
        <topology evidence="1 8">Multi-pass membrane protein</topology>
    </subcellularLocation>
</comment>
<dbReference type="OrthoDB" id="5062115at2759"/>
<protein>
    <recommendedName>
        <fullName evidence="8">Solute carrier organic anion transporter family member</fullName>
    </recommendedName>
</protein>
<evidence type="ECO:0000259" key="10">
    <source>
        <dbReference type="PROSITE" id="PS50850"/>
    </source>
</evidence>
<dbReference type="Gene3D" id="1.20.1250.20">
    <property type="entry name" value="MFS general substrate transporter like domains"/>
    <property type="match status" value="1"/>
</dbReference>
<feature type="non-terminal residue" evidence="12">
    <location>
        <position position="1"/>
    </location>
</feature>
<evidence type="ECO:0000313" key="13">
    <source>
        <dbReference type="Proteomes" id="UP000589485"/>
    </source>
</evidence>
<dbReference type="InterPro" id="IPR020846">
    <property type="entry name" value="MFS_dom"/>
</dbReference>
<evidence type="ECO:0000256" key="3">
    <source>
        <dbReference type="ARBA" id="ARBA00022475"/>
    </source>
</evidence>
<evidence type="ECO:0000256" key="9">
    <source>
        <dbReference type="SAM" id="MobiDB-lite"/>
    </source>
</evidence>
<dbReference type="Proteomes" id="UP000589485">
    <property type="component" value="Unassembled WGS sequence"/>
</dbReference>
<keyword evidence="8" id="KW-0406">Ion transport</keyword>
<dbReference type="PANTHER" id="PTHR11388">
    <property type="entry name" value="ORGANIC ANION TRANSPORTER"/>
    <property type="match status" value="1"/>
</dbReference>
<reference evidence="12 13" key="1">
    <citation type="submission" date="2019-09" db="EMBL/GenBank/DDBJ databases">
        <title>Bird 10,000 Genomes (B10K) Project - Family phase.</title>
        <authorList>
            <person name="Zhang G."/>
        </authorList>
    </citation>
    <scope>NUCLEOTIDE SEQUENCE [LARGE SCALE GENOMIC DNA]</scope>
    <source>
        <strain evidence="12">B10K-DU-030-41</strain>
        <tissue evidence="12">Muscle</tissue>
    </source>
</reference>
<dbReference type="SUPFAM" id="SSF103473">
    <property type="entry name" value="MFS general substrate transporter"/>
    <property type="match status" value="1"/>
</dbReference>
<dbReference type="InterPro" id="IPR002350">
    <property type="entry name" value="Kazal_dom"/>
</dbReference>
<feature type="transmembrane region" description="Helical" evidence="8">
    <location>
        <begin position="225"/>
        <end position="249"/>
    </location>
</feature>
<feature type="transmembrane region" description="Helical" evidence="8">
    <location>
        <begin position="342"/>
        <end position="364"/>
    </location>
</feature>
<feature type="domain" description="Kazal-like" evidence="11">
    <location>
        <begin position="454"/>
        <end position="509"/>
    </location>
</feature>
<comment type="similarity">
    <text evidence="2 8">Belongs to the organo anion transporter (TC 2.A.60) family.</text>
</comment>
<dbReference type="InterPro" id="IPR036058">
    <property type="entry name" value="Kazal_dom_sf"/>
</dbReference>
<keyword evidence="6 8" id="KW-0472">Membrane</keyword>
<evidence type="ECO:0000256" key="6">
    <source>
        <dbReference type="ARBA" id="ARBA00023136"/>
    </source>
</evidence>
<keyword evidence="8" id="KW-0813">Transport</keyword>
<keyword evidence="7" id="KW-1015">Disulfide bond</keyword>
<evidence type="ECO:0000256" key="7">
    <source>
        <dbReference type="ARBA" id="ARBA00023157"/>
    </source>
</evidence>
<feature type="non-terminal residue" evidence="12">
    <location>
        <position position="671"/>
    </location>
</feature>
<dbReference type="EMBL" id="VZSY01000647">
    <property type="protein sequence ID" value="NXA12004.1"/>
    <property type="molecule type" value="Genomic_DNA"/>
</dbReference>
<feature type="transmembrane region" description="Helical" evidence="8">
    <location>
        <begin position="574"/>
        <end position="597"/>
    </location>
</feature>
<organism evidence="12 13">
    <name type="scientific">Sapayoa aenigma</name>
    <name type="common">broad-billed sapayoa</name>
    <dbReference type="NCBI Taxonomy" id="239371"/>
    <lineage>
        <taxon>Eukaryota</taxon>
        <taxon>Metazoa</taxon>
        <taxon>Chordata</taxon>
        <taxon>Craniata</taxon>
        <taxon>Vertebrata</taxon>
        <taxon>Euteleostomi</taxon>
        <taxon>Archelosauria</taxon>
        <taxon>Archosauria</taxon>
        <taxon>Dinosauria</taxon>
        <taxon>Saurischia</taxon>
        <taxon>Theropoda</taxon>
        <taxon>Coelurosauria</taxon>
        <taxon>Aves</taxon>
        <taxon>Neognathae</taxon>
        <taxon>Neoaves</taxon>
        <taxon>Telluraves</taxon>
        <taxon>Australaves</taxon>
        <taxon>Passeriformes</taxon>
        <taxon>Tyrannidae</taxon>
        <taxon>Sapayoa</taxon>
    </lineage>
</organism>
<dbReference type="GO" id="GO:0016323">
    <property type="term" value="C:basolateral plasma membrane"/>
    <property type="evidence" value="ECO:0007669"/>
    <property type="project" value="TreeGrafter"/>
</dbReference>
<sequence length="671" mass="72871">DGGIENAAFETPSPSLGRQRPASPAGTGVGVPSETDTEADEGLCGWGRCTPKVLQLCNNPEGYLAAYSLLAIFQGIVVNGLVNISISTIEKRYEFNSFLTGVISSSYDIAFCMLSLFVSFFGERGHKPRWLAFSAFMLGLGSLIFSLPHFSSGKYECGDKLEETCQDPGTASANTTCNPRTTSSHDNSLYIFMLGQLLLGVGGTPLYTLGTAFIDDSVPKHKSSLYIGIGYAMSLLGPAIGYILGGQLLKIYIDVDSKVNQDDPCWLGAWWIGFLACFFAVWLLIIPFSMFPKHLPGTAKIQAEKVSETHDDGSETLVQTKNIGKNFKDFPVALLILLRNPVLMSLIIASSSEALVATGFATFLPKFIENQFGKTSSFSATLGGLVLVPAAALGQVISGLLVSKCRMDCKSIIKFMIITCSVALLLNTVFLFAKCRTEPFAGVSETYNGTGTLGNLTAPCNANCSCLRSMYYPVCGRDEVQYFSPCFAGCTSYLVKDMKKTYHNCSCIGMPKREDGSEDFLYEAVAGKCATQCKFLPLFLAFFFFAVVFTFMAVTPTTVAILRCVPDKQRSFALGVQLVFLRLLGTIPGPILFGVAIDNSCTLWDIDECQTKGACWVYDNERMAYLLMGISAACKIITIVFVVMAVYFYKPPVLHKSVSQQESEVASAIHT</sequence>
<evidence type="ECO:0000256" key="5">
    <source>
        <dbReference type="ARBA" id="ARBA00022989"/>
    </source>
</evidence>
<dbReference type="GO" id="GO:0006811">
    <property type="term" value="P:monoatomic ion transport"/>
    <property type="evidence" value="ECO:0007669"/>
    <property type="project" value="UniProtKB-KW"/>
</dbReference>
<feature type="transmembrane region" description="Helical" evidence="8">
    <location>
        <begin position="98"/>
        <end position="118"/>
    </location>
</feature>
<feature type="transmembrane region" description="Helical" evidence="8">
    <location>
        <begin position="538"/>
        <end position="562"/>
    </location>
</feature>